<dbReference type="GO" id="GO:0016020">
    <property type="term" value="C:membrane"/>
    <property type="evidence" value="ECO:0007669"/>
    <property type="project" value="UniProtKB-SubCell"/>
</dbReference>
<keyword evidence="4" id="KW-0472">Membrane</keyword>
<name>A0A3M2KV91_9NOCA</name>
<dbReference type="OrthoDB" id="329282at2"/>
<dbReference type="EMBL" id="RFFH01000020">
    <property type="protein sequence ID" value="RMI28596.1"/>
    <property type="molecule type" value="Genomic_DNA"/>
</dbReference>
<sequence length="343" mass="36073">MVVRRIARPLLAGVFVVDGLYTLTHPQPSIAVTEDLVLRGQRALPDPLAARIPEDAGTMVRANAAARVIGGTLLALGRLPRLSAAVIAATVVPSTIVQQSFPTDGDPALRAAKRQALLKDLGLLGGLLIAATDAKGTPTWTERGHNAALHVESAAQRAAGAVTAALPAAGAVVAEHAPIWRQRGEEAAQRVATVVSTTIPEATAAVAEHAPIWRQRGEEAAQRVATVVSNAMPDATAAVAEHAPIWRQRGEEAAQRVATVVSNAMPDATAAVAEHAPVWRRRGEEAAQRVATALPAYGAVVADSAREAGQWLHSEADRLRDTVVATPAPAKSRRGRRRGRRRR</sequence>
<evidence type="ECO:0000256" key="4">
    <source>
        <dbReference type="ARBA" id="ARBA00023136"/>
    </source>
</evidence>
<dbReference type="AlphaFoldDB" id="A0A3M2KV91"/>
<comment type="subcellular location">
    <subcellularLocation>
        <location evidence="1">Membrane</location>
        <topology evidence="1">Multi-pass membrane protein</topology>
    </subcellularLocation>
</comment>
<proteinExistence type="predicted"/>
<keyword evidence="3" id="KW-1133">Transmembrane helix</keyword>
<dbReference type="InterPro" id="IPR032808">
    <property type="entry name" value="DoxX"/>
</dbReference>
<evidence type="ECO:0000313" key="5">
    <source>
        <dbReference type="EMBL" id="RMI28596.1"/>
    </source>
</evidence>
<evidence type="ECO:0000256" key="3">
    <source>
        <dbReference type="ARBA" id="ARBA00022989"/>
    </source>
</evidence>
<dbReference type="Proteomes" id="UP000279275">
    <property type="component" value="Unassembled WGS sequence"/>
</dbReference>
<reference evidence="5 6" key="1">
    <citation type="submission" date="2018-10" db="EMBL/GenBank/DDBJ databases">
        <title>Isolation from cow dung.</title>
        <authorList>
            <person name="Ling L."/>
        </authorList>
    </citation>
    <scope>NUCLEOTIDE SEQUENCE [LARGE SCALE GENOMIC DNA]</scope>
    <source>
        <strain evidence="5 6">NEAU-LL90</strain>
    </source>
</reference>
<accession>A0A3M2KV91</accession>
<organism evidence="5 6">
    <name type="scientific">Nocardia stercoris</name>
    <dbReference type="NCBI Taxonomy" id="2483361"/>
    <lineage>
        <taxon>Bacteria</taxon>
        <taxon>Bacillati</taxon>
        <taxon>Actinomycetota</taxon>
        <taxon>Actinomycetes</taxon>
        <taxon>Mycobacteriales</taxon>
        <taxon>Nocardiaceae</taxon>
        <taxon>Nocardia</taxon>
    </lineage>
</organism>
<keyword evidence="2" id="KW-0812">Transmembrane</keyword>
<evidence type="ECO:0000313" key="6">
    <source>
        <dbReference type="Proteomes" id="UP000279275"/>
    </source>
</evidence>
<comment type="caution">
    <text evidence="5">The sequence shown here is derived from an EMBL/GenBank/DDBJ whole genome shotgun (WGS) entry which is preliminary data.</text>
</comment>
<protein>
    <submittedName>
        <fullName evidence="5">DoxX family membrane protein</fullName>
    </submittedName>
</protein>
<gene>
    <name evidence="5" type="ORF">EBN03_29755</name>
</gene>
<evidence type="ECO:0000256" key="2">
    <source>
        <dbReference type="ARBA" id="ARBA00022692"/>
    </source>
</evidence>
<dbReference type="Pfam" id="PF07681">
    <property type="entry name" value="DoxX"/>
    <property type="match status" value="1"/>
</dbReference>
<keyword evidence="6" id="KW-1185">Reference proteome</keyword>
<evidence type="ECO:0000256" key="1">
    <source>
        <dbReference type="ARBA" id="ARBA00004141"/>
    </source>
</evidence>
<dbReference type="RefSeq" id="WP_122191468.1">
    <property type="nucleotide sequence ID" value="NZ_RFFH01000020.1"/>
</dbReference>